<dbReference type="PANTHER" id="PTHR38436">
    <property type="entry name" value="POLYKETIDE CYCLASE SNOAL-LIKE DOMAIN"/>
    <property type="match status" value="1"/>
</dbReference>
<sequence>MTTESALKARLRETWRRAWDEGEVEALDDLVADDYERTTNGSERVLSAAEFKAEIVDTRRAFPDLTTTVTAVVEDGGTVAVFWTSTGTHRAELQGVPATRRSVTIHGSNLCHLDDEGRVRRELVTWDPSQLLDALGIQTVRHD</sequence>
<dbReference type="SUPFAM" id="SSF54427">
    <property type="entry name" value="NTF2-like"/>
    <property type="match status" value="1"/>
</dbReference>
<keyword evidence="2" id="KW-1185">Reference proteome</keyword>
<dbReference type="PANTHER" id="PTHR38436:SF1">
    <property type="entry name" value="ESTER CYCLASE"/>
    <property type="match status" value="1"/>
</dbReference>
<dbReference type="Proteomes" id="UP001589748">
    <property type="component" value="Unassembled WGS sequence"/>
</dbReference>
<reference evidence="1 2" key="1">
    <citation type="submission" date="2024-09" db="EMBL/GenBank/DDBJ databases">
        <authorList>
            <person name="Sun Q."/>
            <person name="Mori K."/>
        </authorList>
    </citation>
    <scope>NUCLEOTIDE SEQUENCE [LARGE SCALE GENOMIC DNA]</scope>
    <source>
        <strain evidence="1 2">TISTR 1856</strain>
    </source>
</reference>
<dbReference type="InterPro" id="IPR032710">
    <property type="entry name" value="NTF2-like_dom_sf"/>
</dbReference>
<gene>
    <name evidence="1" type="ORF">ACFFVI_03160</name>
</gene>
<protein>
    <submittedName>
        <fullName evidence="1">Ester cyclase</fullName>
    </submittedName>
</protein>
<accession>A0ABV5LPE1</accession>
<dbReference type="Pfam" id="PF07366">
    <property type="entry name" value="SnoaL"/>
    <property type="match status" value="1"/>
</dbReference>
<name>A0ABV5LPE1_9ACTN</name>
<comment type="caution">
    <text evidence="1">The sequence shown here is derived from an EMBL/GenBank/DDBJ whole genome shotgun (WGS) entry which is preliminary data.</text>
</comment>
<organism evidence="1 2">
    <name type="scientific">Kineococcus gynurae</name>
    <dbReference type="NCBI Taxonomy" id="452979"/>
    <lineage>
        <taxon>Bacteria</taxon>
        <taxon>Bacillati</taxon>
        <taxon>Actinomycetota</taxon>
        <taxon>Actinomycetes</taxon>
        <taxon>Kineosporiales</taxon>
        <taxon>Kineosporiaceae</taxon>
        <taxon>Kineococcus</taxon>
    </lineage>
</organism>
<dbReference type="Gene3D" id="3.10.450.50">
    <property type="match status" value="1"/>
</dbReference>
<dbReference type="EMBL" id="JBHMDM010000001">
    <property type="protein sequence ID" value="MFB9375960.1"/>
    <property type="molecule type" value="Genomic_DNA"/>
</dbReference>
<dbReference type="InterPro" id="IPR009959">
    <property type="entry name" value="Cyclase_SnoaL-like"/>
</dbReference>
<dbReference type="RefSeq" id="WP_380139618.1">
    <property type="nucleotide sequence ID" value="NZ_JBHLUI010000012.1"/>
</dbReference>
<evidence type="ECO:0000313" key="2">
    <source>
        <dbReference type="Proteomes" id="UP001589748"/>
    </source>
</evidence>
<proteinExistence type="predicted"/>
<evidence type="ECO:0000313" key="1">
    <source>
        <dbReference type="EMBL" id="MFB9375960.1"/>
    </source>
</evidence>